<dbReference type="EMBL" id="CAJOBB010000708">
    <property type="protein sequence ID" value="CAF3735362.1"/>
    <property type="molecule type" value="Genomic_DNA"/>
</dbReference>
<proteinExistence type="predicted"/>
<dbReference type="EMBL" id="CAJNOI010000001">
    <property type="protein sequence ID" value="CAF0723809.1"/>
    <property type="molecule type" value="Genomic_DNA"/>
</dbReference>
<dbReference type="PANTHER" id="PTHR19282:SF544">
    <property type="entry name" value="TETRASPANIN"/>
    <property type="match status" value="1"/>
</dbReference>
<dbReference type="EMBL" id="CAJNON010000007">
    <property type="protein sequence ID" value="CAF0756250.1"/>
    <property type="molecule type" value="Genomic_DNA"/>
</dbReference>
<dbReference type="Pfam" id="PF00335">
    <property type="entry name" value="Tetraspanin"/>
    <property type="match status" value="1"/>
</dbReference>
<dbReference type="Proteomes" id="UP000663891">
    <property type="component" value="Unassembled WGS sequence"/>
</dbReference>
<evidence type="ECO:0000313" key="10">
    <source>
        <dbReference type="EMBL" id="CAF0835760.1"/>
    </source>
</evidence>
<protein>
    <recommendedName>
        <fullName evidence="16">Tetraspanin</fullName>
    </recommendedName>
</protein>
<feature type="transmembrane region" description="Helical" evidence="5">
    <location>
        <begin position="64"/>
        <end position="89"/>
    </location>
</feature>
<keyword evidence="3 5" id="KW-1133">Transmembrane helix</keyword>
<gene>
    <name evidence="6" type="ORF">BJG266_LOCUS583</name>
    <name evidence="9" type="ORF">IZO911_LOCUS8395</name>
    <name evidence="11" type="ORF">JYZ213_LOCUS11902</name>
    <name evidence="13" type="ORF">KXQ929_LOCUS13319</name>
    <name evidence="14" type="ORF">OKA104_LOCUS21076</name>
    <name evidence="12" type="ORF">OXD698_LOCUS12741</name>
    <name evidence="7" type="ORF">QVE165_LOCUS1755</name>
    <name evidence="10" type="ORF">QVE165_LOCUS6036</name>
    <name evidence="8" type="ORF">VCS650_LOCUS1544</name>
</gene>
<keyword evidence="2 5" id="KW-0812">Transmembrane</keyword>
<dbReference type="Proteomes" id="UP000663877">
    <property type="component" value="Unassembled WGS sequence"/>
</dbReference>
<dbReference type="AlphaFoldDB" id="A0A813PMH2"/>
<dbReference type="Proteomes" id="UP000663844">
    <property type="component" value="Unassembled WGS sequence"/>
</dbReference>
<dbReference type="Proteomes" id="UP000663868">
    <property type="component" value="Unassembled WGS sequence"/>
</dbReference>
<evidence type="ECO:0000256" key="2">
    <source>
        <dbReference type="ARBA" id="ARBA00022692"/>
    </source>
</evidence>
<dbReference type="EMBL" id="CAJNOM010000024">
    <property type="protein sequence ID" value="CAF0835760.1"/>
    <property type="molecule type" value="Genomic_DNA"/>
</dbReference>
<dbReference type="Proteomes" id="UP000663881">
    <property type="component" value="Unassembled WGS sequence"/>
</dbReference>
<evidence type="ECO:0000256" key="4">
    <source>
        <dbReference type="ARBA" id="ARBA00023136"/>
    </source>
</evidence>
<evidence type="ECO:0000256" key="1">
    <source>
        <dbReference type="ARBA" id="ARBA00004141"/>
    </source>
</evidence>
<name>A0A813PMH2_9BILA</name>
<dbReference type="EMBL" id="CAJNOE010000056">
    <property type="protein sequence ID" value="CAF0828403.1"/>
    <property type="molecule type" value="Genomic_DNA"/>
</dbReference>
<dbReference type="EMBL" id="CAJNOG010000090">
    <property type="protein sequence ID" value="CAF0926163.1"/>
    <property type="molecule type" value="Genomic_DNA"/>
</dbReference>
<evidence type="ECO:0000256" key="3">
    <source>
        <dbReference type="ARBA" id="ARBA00022989"/>
    </source>
</evidence>
<sequence length="289" mass="32622">MSSTLTKKPNRLVSNNKGFCSVFGIKAAIIIVSFLLLVAVLSLFYLSSWTIATKHKFALLASAYLYTTSTYFLLISASITTIAIIALFMTAWNENEKGLKLTLLILILTFVFEITAGLLAFGYTVHLEERLSENLLETIQHKYLYDSGKTETFDQMQRLLRCCGSKSFKDWQLNTHFNVSMDSAVPDSCCKSYEPKCAQKPYGKHPSNIFYKGCSSALYNFYHTHLVTLGCITIGVAFLQIFTIILLVWLIKRIDKLTGFNHPVIPPTKVRRLSNEITYYPIQSSASVK</sequence>
<organism evidence="7 15">
    <name type="scientific">Adineta steineri</name>
    <dbReference type="NCBI Taxonomy" id="433720"/>
    <lineage>
        <taxon>Eukaryota</taxon>
        <taxon>Metazoa</taxon>
        <taxon>Spiralia</taxon>
        <taxon>Gnathifera</taxon>
        <taxon>Rotifera</taxon>
        <taxon>Eurotatoria</taxon>
        <taxon>Bdelloidea</taxon>
        <taxon>Adinetida</taxon>
        <taxon>Adinetidae</taxon>
        <taxon>Adineta</taxon>
    </lineage>
</organism>
<feature type="transmembrane region" description="Helical" evidence="5">
    <location>
        <begin position="101"/>
        <end position="125"/>
    </location>
</feature>
<dbReference type="EMBL" id="CAJOAZ010000752">
    <property type="protein sequence ID" value="CAF3707806.1"/>
    <property type="molecule type" value="Genomic_DNA"/>
</dbReference>
<dbReference type="GO" id="GO:0005886">
    <property type="term" value="C:plasma membrane"/>
    <property type="evidence" value="ECO:0007669"/>
    <property type="project" value="TreeGrafter"/>
</dbReference>
<keyword evidence="4 5" id="KW-0472">Membrane</keyword>
<dbReference type="EMBL" id="CAJNOM010000005">
    <property type="protein sequence ID" value="CAF0755580.1"/>
    <property type="molecule type" value="Genomic_DNA"/>
</dbReference>
<reference evidence="7" key="1">
    <citation type="submission" date="2021-02" db="EMBL/GenBank/DDBJ databases">
        <authorList>
            <person name="Nowell W R."/>
        </authorList>
    </citation>
    <scope>NUCLEOTIDE SEQUENCE</scope>
</reference>
<feature type="transmembrane region" description="Helical" evidence="5">
    <location>
        <begin position="21"/>
        <end position="44"/>
    </location>
</feature>
<dbReference type="Proteomes" id="UP000663845">
    <property type="component" value="Unassembled WGS sequence"/>
</dbReference>
<dbReference type="Proteomes" id="UP000663860">
    <property type="component" value="Unassembled WGS sequence"/>
</dbReference>
<dbReference type="Gene3D" id="1.10.1450.10">
    <property type="entry name" value="Tetraspanin"/>
    <property type="match status" value="1"/>
</dbReference>
<evidence type="ECO:0000313" key="6">
    <source>
        <dbReference type="EMBL" id="CAF0723809.1"/>
    </source>
</evidence>
<dbReference type="EMBL" id="CAJOAY010001446">
    <property type="protein sequence ID" value="CAF3844021.1"/>
    <property type="molecule type" value="Genomic_DNA"/>
</dbReference>
<keyword evidence="15" id="KW-1185">Reference proteome</keyword>
<evidence type="ECO:0000313" key="15">
    <source>
        <dbReference type="Proteomes" id="UP000663832"/>
    </source>
</evidence>
<dbReference type="InterPro" id="IPR008952">
    <property type="entry name" value="Tetraspanin_EC2_sf"/>
</dbReference>
<evidence type="ECO:0000313" key="9">
    <source>
        <dbReference type="EMBL" id="CAF0828403.1"/>
    </source>
</evidence>
<evidence type="ECO:0000256" key="5">
    <source>
        <dbReference type="SAM" id="Phobius"/>
    </source>
</evidence>
<evidence type="ECO:0000313" key="11">
    <source>
        <dbReference type="EMBL" id="CAF0926163.1"/>
    </source>
</evidence>
<dbReference type="InterPro" id="IPR018499">
    <property type="entry name" value="Tetraspanin/Peripherin"/>
</dbReference>
<dbReference type="OrthoDB" id="9993879at2759"/>
<dbReference type="PANTHER" id="PTHR19282">
    <property type="entry name" value="TETRASPANIN"/>
    <property type="match status" value="1"/>
</dbReference>
<dbReference type="Proteomes" id="UP000663832">
    <property type="component" value="Unassembled WGS sequence"/>
</dbReference>
<evidence type="ECO:0000313" key="8">
    <source>
        <dbReference type="EMBL" id="CAF0756250.1"/>
    </source>
</evidence>
<evidence type="ECO:0000313" key="13">
    <source>
        <dbReference type="EMBL" id="CAF3735362.1"/>
    </source>
</evidence>
<feature type="transmembrane region" description="Helical" evidence="5">
    <location>
        <begin position="226"/>
        <end position="251"/>
    </location>
</feature>
<evidence type="ECO:0000313" key="7">
    <source>
        <dbReference type="EMBL" id="CAF0755580.1"/>
    </source>
</evidence>
<evidence type="ECO:0000313" key="12">
    <source>
        <dbReference type="EMBL" id="CAF3707806.1"/>
    </source>
</evidence>
<evidence type="ECO:0000313" key="14">
    <source>
        <dbReference type="EMBL" id="CAF3844021.1"/>
    </source>
</evidence>
<dbReference type="PRINTS" id="PR00259">
    <property type="entry name" value="TMFOUR"/>
</dbReference>
<comment type="caution">
    <text evidence="7">The sequence shown here is derived from an EMBL/GenBank/DDBJ whole genome shotgun (WGS) entry which is preliminary data.</text>
</comment>
<comment type="subcellular location">
    <subcellularLocation>
        <location evidence="1">Membrane</location>
        <topology evidence="1">Multi-pass membrane protein</topology>
    </subcellularLocation>
</comment>
<evidence type="ECO:0008006" key="16">
    <source>
        <dbReference type="Google" id="ProtNLM"/>
    </source>
</evidence>
<dbReference type="SUPFAM" id="SSF48652">
    <property type="entry name" value="Tetraspanin"/>
    <property type="match status" value="1"/>
</dbReference>
<accession>A0A813PMH2</accession>